<comment type="similarity">
    <text evidence="3">Belongs to the Nudix hydrolase family. NudC subfamily.</text>
</comment>
<dbReference type="Pfam" id="PF09296">
    <property type="entry name" value="NUDIX-like"/>
    <property type="match status" value="1"/>
</dbReference>
<dbReference type="PANTHER" id="PTHR42904">
    <property type="entry name" value="NUDIX HYDROLASE, NUDC SUBFAMILY"/>
    <property type="match status" value="1"/>
</dbReference>
<evidence type="ECO:0000256" key="3">
    <source>
        <dbReference type="ARBA" id="ARBA00009595"/>
    </source>
</evidence>
<dbReference type="InterPro" id="IPR049734">
    <property type="entry name" value="NudC-like_C"/>
</dbReference>
<comment type="cofactor">
    <cofactor evidence="1">
        <name>Mg(2+)</name>
        <dbReference type="ChEBI" id="CHEBI:18420"/>
    </cofactor>
</comment>
<comment type="cofactor">
    <cofactor evidence="2">
        <name>Zn(2+)</name>
        <dbReference type="ChEBI" id="CHEBI:29105"/>
    </cofactor>
</comment>
<keyword evidence="5" id="KW-0479">Metal-binding</keyword>
<dbReference type="Proteomes" id="UP001338125">
    <property type="component" value="Unassembled WGS sequence"/>
</dbReference>
<dbReference type="InterPro" id="IPR000086">
    <property type="entry name" value="NUDIX_hydrolase_dom"/>
</dbReference>
<dbReference type="NCBIfam" id="NF001299">
    <property type="entry name" value="PRK00241.1"/>
    <property type="match status" value="1"/>
</dbReference>
<evidence type="ECO:0000313" key="11">
    <source>
        <dbReference type="EMBL" id="KAK5988919.1"/>
    </source>
</evidence>
<feature type="domain" description="Nudix hydrolase" evidence="10">
    <location>
        <begin position="247"/>
        <end position="374"/>
    </location>
</feature>
<comment type="caution">
    <text evidence="11">The sequence shown here is derived from an EMBL/GenBank/DDBJ whole genome shotgun (WGS) entry which is preliminary data.</text>
</comment>
<evidence type="ECO:0000256" key="6">
    <source>
        <dbReference type="ARBA" id="ARBA00022801"/>
    </source>
</evidence>
<dbReference type="SUPFAM" id="SSF55811">
    <property type="entry name" value="Nudix"/>
    <property type="match status" value="1"/>
</dbReference>
<evidence type="ECO:0000256" key="5">
    <source>
        <dbReference type="ARBA" id="ARBA00022723"/>
    </source>
</evidence>
<name>A0ABR0S9T2_9HYPO</name>
<dbReference type="PANTHER" id="PTHR42904:SF6">
    <property type="entry name" value="NAD-CAPPED RNA HYDROLASE NUDT12"/>
    <property type="match status" value="1"/>
</dbReference>
<keyword evidence="12" id="KW-1185">Reference proteome</keyword>
<dbReference type="Pfam" id="PF00293">
    <property type="entry name" value="NUDIX"/>
    <property type="match status" value="1"/>
</dbReference>
<evidence type="ECO:0000256" key="1">
    <source>
        <dbReference type="ARBA" id="ARBA00001946"/>
    </source>
</evidence>
<evidence type="ECO:0000256" key="2">
    <source>
        <dbReference type="ARBA" id="ARBA00001947"/>
    </source>
</evidence>
<evidence type="ECO:0000256" key="7">
    <source>
        <dbReference type="ARBA" id="ARBA00022842"/>
    </source>
</evidence>
<dbReference type="PROSITE" id="PS51462">
    <property type="entry name" value="NUDIX"/>
    <property type="match status" value="1"/>
</dbReference>
<dbReference type="InterPro" id="IPR015375">
    <property type="entry name" value="NADH_PPase-like_N"/>
</dbReference>
<comment type="catalytic activity">
    <reaction evidence="9">
        <text>a 5'-end NAD(+)-phospho-ribonucleoside in mRNA + H2O = a 5'-end phospho-adenosine-phospho-ribonucleoside in mRNA + beta-nicotinamide D-ribonucleotide + 2 H(+)</text>
        <dbReference type="Rhea" id="RHEA:60876"/>
        <dbReference type="Rhea" id="RHEA-COMP:15698"/>
        <dbReference type="Rhea" id="RHEA-COMP:15719"/>
        <dbReference type="ChEBI" id="CHEBI:14649"/>
        <dbReference type="ChEBI" id="CHEBI:15377"/>
        <dbReference type="ChEBI" id="CHEBI:15378"/>
        <dbReference type="ChEBI" id="CHEBI:144029"/>
        <dbReference type="ChEBI" id="CHEBI:144051"/>
    </reaction>
    <physiologicalReaction direction="left-to-right" evidence="9">
        <dbReference type="Rhea" id="RHEA:60877"/>
    </physiologicalReaction>
</comment>
<dbReference type="InterPro" id="IPR050241">
    <property type="entry name" value="NAD-cap_RNA_hydrolase_NudC"/>
</dbReference>
<dbReference type="Gene3D" id="3.90.79.10">
    <property type="entry name" value="Nucleoside Triphosphate Pyrophosphohydrolase"/>
    <property type="match status" value="1"/>
</dbReference>
<evidence type="ECO:0000313" key="12">
    <source>
        <dbReference type="Proteomes" id="UP001338125"/>
    </source>
</evidence>
<organism evidence="11 12">
    <name type="scientific">Cladobotryum mycophilum</name>
    <dbReference type="NCBI Taxonomy" id="491253"/>
    <lineage>
        <taxon>Eukaryota</taxon>
        <taxon>Fungi</taxon>
        <taxon>Dikarya</taxon>
        <taxon>Ascomycota</taxon>
        <taxon>Pezizomycotina</taxon>
        <taxon>Sordariomycetes</taxon>
        <taxon>Hypocreomycetidae</taxon>
        <taxon>Hypocreales</taxon>
        <taxon>Hypocreaceae</taxon>
        <taxon>Cladobotryum</taxon>
    </lineage>
</organism>
<evidence type="ECO:0000256" key="9">
    <source>
        <dbReference type="ARBA" id="ARBA00023679"/>
    </source>
</evidence>
<accession>A0ABR0S9T2</accession>
<dbReference type="EMBL" id="JAVFKD010000015">
    <property type="protein sequence ID" value="KAK5988919.1"/>
    <property type="molecule type" value="Genomic_DNA"/>
</dbReference>
<dbReference type="CDD" id="cd03429">
    <property type="entry name" value="NUDIX_NADH_pyrophosphatase_Nudt13"/>
    <property type="match status" value="1"/>
</dbReference>
<keyword evidence="6" id="KW-0378">Hydrolase</keyword>
<dbReference type="InterPro" id="IPR015797">
    <property type="entry name" value="NUDIX_hydrolase-like_dom_sf"/>
</dbReference>
<keyword evidence="7" id="KW-0460">Magnesium</keyword>
<dbReference type="Gene3D" id="3.90.79.20">
    <property type="match status" value="1"/>
</dbReference>
<reference evidence="11 12" key="1">
    <citation type="submission" date="2024-01" db="EMBL/GenBank/DDBJ databases">
        <title>Complete genome of Cladobotryum mycophilum ATHUM6906.</title>
        <authorList>
            <person name="Christinaki A.C."/>
            <person name="Myridakis A.I."/>
            <person name="Kouvelis V.N."/>
        </authorList>
    </citation>
    <scope>NUCLEOTIDE SEQUENCE [LARGE SCALE GENOMIC DNA]</scope>
    <source>
        <strain evidence="11 12">ATHUM6906</strain>
    </source>
</reference>
<dbReference type="EC" id="3.6.1.22" evidence="4"/>
<sequence length="407" mass="44431">MSLSNLPENPDLAADDSMLTRRLGKEVINYYAGSRLNRYSFLRSDSLFIQSAVTSPSTRFLALKDLSPLVADSKTLALFSYEEVKPFVGAQPLGLSDGDNLKAFDSSKPRPLVVFLGLLPDTEQSEQFATEKHGTVKGQPYFALDITQNAPYAEAAKTFLEAAEARGLSLQTNIRSMTLNPEAAAIFAQSRSIIDWNARNTFCAGCGNLNLSSEAGYKRVCPPTDVTPSGNRDHCHTRKGVSNVCFPRTDPTMIAAIVSADGQRVLLGRQSSWPAKWYSTLAGFLEPGESIEDSVRREVWEESGVKVGRVVVHSSQPWPFPSSLMIGAIAQALPDGEAIELNDKELEDARWFSFNEVREALTLGTSALGEEPSKEYTGDLRLPPPQAIANRLLTAVVEGYLLVAPKI</sequence>
<evidence type="ECO:0000256" key="4">
    <source>
        <dbReference type="ARBA" id="ARBA00012381"/>
    </source>
</evidence>
<gene>
    <name evidence="11" type="ORF">PT974_10416</name>
</gene>
<protein>
    <recommendedName>
        <fullName evidence="4">NAD(+) diphosphatase</fullName>
        <ecNumber evidence="4">3.6.1.22</ecNumber>
    </recommendedName>
</protein>
<keyword evidence="8" id="KW-0520">NAD</keyword>
<evidence type="ECO:0000259" key="10">
    <source>
        <dbReference type="PROSITE" id="PS51462"/>
    </source>
</evidence>
<proteinExistence type="inferred from homology"/>
<evidence type="ECO:0000256" key="8">
    <source>
        <dbReference type="ARBA" id="ARBA00023027"/>
    </source>
</evidence>